<protein>
    <submittedName>
        <fullName evidence="1">Uncharacterized protein</fullName>
    </submittedName>
</protein>
<evidence type="ECO:0000313" key="1">
    <source>
        <dbReference type="EMBL" id="KAJ8705559.1"/>
    </source>
</evidence>
<comment type="caution">
    <text evidence="1">The sequence shown here is derived from an EMBL/GenBank/DDBJ whole genome shotgun (WGS) entry which is preliminary data.</text>
</comment>
<sequence>MQLSLKEYFSQEFQDIKVSLHSLQELEKSVMFMSAKFDEMRQECETNKAALKQLTSENLGLKTTVSDLSTRLNLLEQYARQDNVEINGLPENSGENLISTVVQLGKVVSCNIQEQDIMSITRIKKLDLDSKRPRSVVVKLRNTRIRDEVLASVVKFNKSAEKDKKLNSSLLGYGGAKTPVFVSEHLSPMNKAIHAETRKVAREKGYKYVWVRDGRILVRKEDGARPKQIKNLQAIALL</sequence>
<dbReference type="Proteomes" id="UP001231649">
    <property type="component" value="Chromosome 31"/>
</dbReference>
<dbReference type="EMBL" id="CM056807">
    <property type="protein sequence ID" value="KAJ8705559.1"/>
    <property type="molecule type" value="Genomic_DNA"/>
</dbReference>
<organism evidence="1 2">
    <name type="scientific">Mythimna loreyi</name>
    <dbReference type="NCBI Taxonomy" id="667449"/>
    <lineage>
        <taxon>Eukaryota</taxon>
        <taxon>Metazoa</taxon>
        <taxon>Ecdysozoa</taxon>
        <taxon>Arthropoda</taxon>
        <taxon>Hexapoda</taxon>
        <taxon>Insecta</taxon>
        <taxon>Pterygota</taxon>
        <taxon>Neoptera</taxon>
        <taxon>Endopterygota</taxon>
        <taxon>Lepidoptera</taxon>
        <taxon>Glossata</taxon>
        <taxon>Ditrysia</taxon>
        <taxon>Noctuoidea</taxon>
        <taxon>Noctuidae</taxon>
        <taxon>Noctuinae</taxon>
        <taxon>Hadenini</taxon>
        <taxon>Mythimna</taxon>
    </lineage>
</organism>
<name>A0ACC2Q326_9NEOP</name>
<accession>A0ACC2Q326</accession>
<gene>
    <name evidence="1" type="ORF">PYW08_012605</name>
</gene>
<proteinExistence type="predicted"/>
<reference evidence="1" key="1">
    <citation type="submission" date="2023-03" db="EMBL/GenBank/DDBJ databases">
        <title>Chromosome-level genomes of two armyworms, Mythimna separata and Mythimna loreyi, provide insights into the biosynthesis and reception of sex pheromones.</title>
        <authorList>
            <person name="Zhao H."/>
        </authorList>
    </citation>
    <scope>NUCLEOTIDE SEQUENCE</scope>
    <source>
        <strain evidence="1">BeijingLab</strain>
    </source>
</reference>
<keyword evidence="2" id="KW-1185">Reference proteome</keyword>
<evidence type="ECO:0000313" key="2">
    <source>
        <dbReference type="Proteomes" id="UP001231649"/>
    </source>
</evidence>